<dbReference type="PROSITE" id="PS50217">
    <property type="entry name" value="BZIP"/>
    <property type="match status" value="1"/>
</dbReference>
<organism evidence="4 5">
    <name type="scientific">Leucocoprinus leucothites</name>
    <dbReference type="NCBI Taxonomy" id="201217"/>
    <lineage>
        <taxon>Eukaryota</taxon>
        <taxon>Fungi</taxon>
        <taxon>Dikarya</taxon>
        <taxon>Basidiomycota</taxon>
        <taxon>Agaricomycotina</taxon>
        <taxon>Agaricomycetes</taxon>
        <taxon>Agaricomycetidae</taxon>
        <taxon>Agaricales</taxon>
        <taxon>Agaricineae</taxon>
        <taxon>Agaricaceae</taxon>
        <taxon>Leucocoprinus</taxon>
    </lineage>
</organism>
<evidence type="ECO:0000256" key="1">
    <source>
        <dbReference type="SAM" id="Coils"/>
    </source>
</evidence>
<keyword evidence="5" id="KW-1185">Reference proteome</keyword>
<dbReference type="GO" id="GO:0003700">
    <property type="term" value="F:DNA-binding transcription factor activity"/>
    <property type="evidence" value="ECO:0007669"/>
    <property type="project" value="InterPro"/>
</dbReference>
<name>A0A8H5FX84_9AGAR</name>
<dbReference type="Pfam" id="PF07716">
    <property type="entry name" value="bZIP_2"/>
    <property type="match status" value="1"/>
</dbReference>
<dbReference type="InterPro" id="IPR004827">
    <property type="entry name" value="bZIP"/>
</dbReference>
<accession>A0A8H5FX84</accession>
<keyword evidence="1" id="KW-0175">Coiled coil</keyword>
<dbReference type="PROSITE" id="PS00036">
    <property type="entry name" value="BZIP_BASIC"/>
    <property type="match status" value="1"/>
</dbReference>
<feature type="region of interest" description="Disordered" evidence="2">
    <location>
        <begin position="38"/>
        <end position="131"/>
    </location>
</feature>
<dbReference type="InterPro" id="IPR046347">
    <property type="entry name" value="bZIP_sf"/>
</dbReference>
<reference evidence="4 5" key="1">
    <citation type="journal article" date="2020" name="ISME J.">
        <title>Uncovering the hidden diversity of litter-decomposition mechanisms in mushroom-forming fungi.</title>
        <authorList>
            <person name="Floudas D."/>
            <person name="Bentzer J."/>
            <person name="Ahren D."/>
            <person name="Johansson T."/>
            <person name="Persson P."/>
            <person name="Tunlid A."/>
        </authorList>
    </citation>
    <scope>NUCLEOTIDE SEQUENCE [LARGE SCALE GENOMIC DNA]</scope>
    <source>
        <strain evidence="4 5">CBS 146.42</strain>
    </source>
</reference>
<dbReference type="EMBL" id="JAACJO010000011">
    <property type="protein sequence ID" value="KAF5352511.1"/>
    <property type="molecule type" value="Genomic_DNA"/>
</dbReference>
<proteinExistence type="predicted"/>
<evidence type="ECO:0000313" key="5">
    <source>
        <dbReference type="Proteomes" id="UP000559027"/>
    </source>
</evidence>
<dbReference type="Proteomes" id="UP000559027">
    <property type="component" value="Unassembled WGS sequence"/>
</dbReference>
<protein>
    <recommendedName>
        <fullName evidence="3">BZIP domain-containing protein</fullName>
    </recommendedName>
</protein>
<sequence>MQNELPYEYSLESISSPTLFHPGFISSPVAAAGGMYAAPHMTRCPGRGPSPTTAAKRRSPDDVLPLDAPTQPRRYITPSATSRRDVPSFFTQNRRTSLPSEGEEDELDEERSGIPSNDQEEIERRRRKNTIAARKSRMKKLEQKMALEKAVEKLTTEREIWRTRALTLRSLLTSHGIPCPDFSE</sequence>
<evidence type="ECO:0000313" key="4">
    <source>
        <dbReference type="EMBL" id="KAF5352511.1"/>
    </source>
</evidence>
<dbReference type="AlphaFoldDB" id="A0A8H5FX84"/>
<feature type="coiled-coil region" evidence="1">
    <location>
        <begin position="137"/>
        <end position="164"/>
    </location>
</feature>
<feature type="compositionally biased region" description="Polar residues" evidence="2">
    <location>
        <begin position="89"/>
        <end position="99"/>
    </location>
</feature>
<comment type="caution">
    <text evidence="4">The sequence shown here is derived from an EMBL/GenBank/DDBJ whole genome shotgun (WGS) entry which is preliminary data.</text>
</comment>
<dbReference type="CDD" id="cd12193">
    <property type="entry name" value="bZIP_GCN4"/>
    <property type="match status" value="1"/>
</dbReference>
<feature type="domain" description="BZIP" evidence="3">
    <location>
        <begin position="119"/>
        <end position="169"/>
    </location>
</feature>
<dbReference type="Gene3D" id="3.30.160.60">
    <property type="entry name" value="Classic Zinc Finger"/>
    <property type="match status" value="1"/>
</dbReference>
<evidence type="ECO:0000256" key="2">
    <source>
        <dbReference type="SAM" id="MobiDB-lite"/>
    </source>
</evidence>
<dbReference type="SUPFAM" id="SSF57959">
    <property type="entry name" value="Leucine zipper domain"/>
    <property type="match status" value="1"/>
</dbReference>
<gene>
    <name evidence="4" type="ORF">D9756_006276</name>
</gene>
<dbReference type="SMART" id="SM00338">
    <property type="entry name" value="BRLZ"/>
    <property type="match status" value="1"/>
</dbReference>
<evidence type="ECO:0000259" key="3">
    <source>
        <dbReference type="PROSITE" id="PS50217"/>
    </source>
</evidence>
<dbReference type="OrthoDB" id="2257100at2759"/>